<dbReference type="Gene3D" id="3.30.559.30">
    <property type="entry name" value="Nonribosomal peptide synthetase, condensation domain"/>
    <property type="match status" value="1"/>
</dbReference>
<sequence length="516" mass="55366">MFDPGTGIWSGGFAAGGGALVAPGPGGVRAHCHRPPLVRPAALTRVPRPARLPLAPAQERMWDAVRRGRSADWNVAKAVRLRGMPIDTEALCAAVRSVVARHEPLRTRFLEGDTGPVQVIEEPAELDVDLGVRPCAEPELADVLGELACRPFDLAVAGPIRARVFVLAPDDVVLALVVHHIAVDGRSLGPLVRDLVTAYLAHRDGTPPEWRPLPVGYGDYTLWKHAQLGEFTDEWSRATQQLRYWANALAGRPALLDLPARDPADVAVDADPVAGGLLPVSLPPRVHAGLLALARQGQASLLMVLQAAFALSVGAFARCADVTVATAVSGRDHRLLDDLVGNFSDDVLLRVRLDRSADVDELLDQVRRVALAAYAHPDTPNPRLKRCLMQDARLPLFQATLILQRADAARVARADTAAPGLSVSEVPTGVVRAKHDLEFGLTEHYDPAGAPAGIDGAFLYPLARFDRATVRSFLRRFEAVVEMLAGGYRGPLVALLAATDPAVVPVRARQATRILV</sequence>
<evidence type="ECO:0000259" key="1">
    <source>
        <dbReference type="Pfam" id="PF00668"/>
    </source>
</evidence>
<dbReference type="EMBL" id="JBIAMX010000006">
    <property type="protein sequence ID" value="MFF0543632.1"/>
    <property type="molecule type" value="Genomic_DNA"/>
</dbReference>
<dbReference type="PANTHER" id="PTHR45527:SF1">
    <property type="entry name" value="FATTY ACID SYNTHASE"/>
    <property type="match status" value="1"/>
</dbReference>
<protein>
    <submittedName>
        <fullName evidence="2">Condensation domain-containing protein</fullName>
    </submittedName>
</protein>
<dbReference type="Pfam" id="PF00668">
    <property type="entry name" value="Condensation"/>
    <property type="match status" value="1"/>
</dbReference>
<dbReference type="RefSeq" id="WP_387700262.1">
    <property type="nucleotide sequence ID" value="NZ_JBIAMX010000006.1"/>
</dbReference>
<keyword evidence="3" id="KW-1185">Reference proteome</keyword>
<feature type="domain" description="Condensation" evidence="1">
    <location>
        <begin position="52"/>
        <end position="485"/>
    </location>
</feature>
<evidence type="ECO:0000313" key="3">
    <source>
        <dbReference type="Proteomes" id="UP001601444"/>
    </source>
</evidence>
<proteinExistence type="predicted"/>
<reference evidence="2 3" key="1">
    <citation type="submission" date="2024-10" db="EMBL/GenBank/DDBJ databases">
        <title>The Natural Products Discovery Center: Release of the First 8490 Sequenced Strains for Exploring Actinobacteria Biosynthetic Diversity.</title>
        <authorList>
            <person name="Kalkreuter E."/>
            <person name="Kautsar S.A."/>
            <person name="Yang D."/>
            <person name="Bader C.D."/>
            <person name="Teijaro C.N."/>
            <person name="Fluegel L."/>
            <person name="Davis C.M."/>
            <person name="Simpson J.R."/>
            <person name="Lauterbach L."/>
            <person name="Steele A.D."/>
            <person name="Gui C."/>
            <person name="Meng S."/>
            <person name="Li G."/>
            <person name="Viehrig K."/>
            <person name="Ye F."/>
            <person name="Su P."/>
            <person name="Kiefer A.F."/>
            <person name="Nichols A."/>
            <person name="Cepeda A.J."/>
            <person name="Yan W."/>
            <person name="Fan B."/>
            <person name="Jiang Y."/>
            <person name="Adhikari A."/>
            <person name="Zheng C.-J."/>
            <person name="Schuster L."/>
            <person name="Cowan T.M."/>
            <person name="Smanski M.J."/>
            <person name="Chevrette M.G."/>
            <person name="De Carvalho L.P.S."/>
            <person name="Shen B."/>
        </authorList>
    </citation>
    <scope>NUCLEOTIDE SEQUENCE [LARGE SCALE GENOMIC DNA]</scope>
    <source>
        <strain evidence="2 3">NPDC004045</strain>
    </source>
</reference>
<dbReference type="Gene3D" id="3.30.559.10">
    <property type="entry name" value="Chloramphenicol acetyltransferase-like domain"/>
    <property type="match status" value="1"/>
</dbReference>
<name>A0ABW6PMN2_9NOCA</name>
<gene>
    <name evidence="2" type="ORF">ACFYTF_12430</name>
</gene>
<dbReference type="InterPro" id="IPR023213">
    <property type="entry name" value="CAT-like_dom_sf"/>
</dbReference>
<organism evidence="2 3">
    <name type="scientific">Nocardia thailandica</name>
    <dbReference type="NCBI Taxonomy" id="257275"/>
    <lineage>
        <taxon>Bacteria</taxon>
        <taxon>Bacillati</taxon>
        <taxon>Actinomycetota</taxon>
        <taxon>Actinomycetes</taxon>
        <taxon>Mycobacteriales</taxon>
        <taxon>Nocardiaceae</taxon>
        <taxon>Nocardia</taxon>
    </lineage>
</organism>
<dbReference type="SUPFAM" id="SSF52777">
    <property type="entry name" value="CoA-dependent acyltransferases"/>
    <property type="match status" value="2"/>
</dbReference>
<accession>A0ABW6PMN2</accession>
<comment type="caution">
    <text evidence="2">The sequence shown here is derived from an EMBL/GenBank/DDBJ whole genome shotgun (WGS) entry which is preliminary data.</text>
</comment>
<dbReference type="InterPro" id="IPR001242">
    <property type="entry name" value="Condensation_dom"/>
</dbReference>
<evidence type="ECO:0000313" key="2">
    <source>
        <dbReference type="EMBL" id="MFF0543632.1"/>
    </source>
</evidence>
<dbReference type="PANTHER" id="PTHR45527">
    <property type="entry name" value="NONRIBOSOMAL PEPTIDE SYNTHETASE"/>
    <property type="match status" value="1"/>
</dbReference>
<dbReference type="Proteomes" id="UP001601444">
    <property type="component" value="Unassembled WGS sequence"/>
</dbReference>